<dbReference type="PANTHER" id="PTHR41386:SF1">
    <property type="entry name" value="MEMBRANE PROTEIN"/>
    <property type="match status" value="1"/>
</dbReference>
<dbReference type="Proteomes" id="UP000294850">
    <property type="component" value="Unassembled WGS sequence"/>
</dbReference>
<evidence type="ECO:0000256" key="1">
    <source>
        <dbReference type="SAM" id="Phobius"/>
    </source>
</evidence>
<dbReference type="OrthoDB" id="9795736at2"/>
<dbReference type="AlphaFoldDB" id="A0A4R5DWL0"/>
<comment type="caution">
    <text evidence="2">The sequence shown here is derived from an EMBL/GenBank/DDBJ whole genome shotgun (WGS) entry which is preliminary data.</text>
</comment>
<reference evidence="2 3" key="1">
    <citation type="submission" date="2019-03" db="EMBL/GenBank/DDBJ databases">
        <title>Dyadobacter AR-3-6 sp. nov., isolated from arctic soil.</title>
        <authorList>
            <person name="Chaudhary D.K."/>
        </authorList>
    </citation>
    <scope>NUCLEOTIDE SEQUENCE [LARGE SCALE GENOMIC DNA]</scope>
    <source>
        <strain evidence="2 3">AR-3-6</strain>
    </source>
</reference>
<dbReference type="Pfam" id="PF06210">
    <property type="entry name" value="DUF1003"/>
    <property type="match status" value="1"/>
</dbReference>
<feature type="transmembrane region" description="Helical" evidence="1">
    <location>
        <begin position="58"/>
        <end position="81"/>
    </location>
</feature>
<keyword evidence="3" id="KW-1185">Reference proteome</keyword>
<proteinExistence type="predicted"/>
<feature type="transmembrane region" description="Helical" evidence="1">
    <location>
        <begin position="93"/>
        <end position="116"/>
    </location>
</feature>
<keyword evidence="1" id="KW-1133">Transmembrane helix</keyword>
<dbReference type="PANTHER" id="PTHR41386">
    <property type="entry name" value="INTEGRAL MEMBRANE PROTEIN-RELATED"/>
    <property type="match status" value="1"/>
</dbReference>
<name>A0A4R5DWL0_9BACT</name>
<dbReference type="EMBL" id="SMFL01000003">
    <property type="protein sequence ID" value="TDE16800.1"/>
    <property type="molecule type" value="Genomic_DNA"/>
</dbReference>
<keyword evidence="1" id="KW-0812">Transmembrane</keyword>
<keyword evidence="1" id="KW-0472">Membrane</keyword>
<evidence type="ECO:0000313" key="2">
    <source>
        <dbReference type="EMBL" id="TDE16800.1"/>
    </source>
</evidence>
<dbReference type="RefSeq" id="WP_131958332.1">
    <property type="nucleotide sequence ID" value="NZ_SMFL01000003.1"/>
</dbReference>
<accession>A0A4R5DWL0</accession>
<dbReference type="InterPro" id="IPR010406">
    <property type="entry name" value="DUF1003"/>
</dbReference>
<sequence length="186" mass="21365">MDIDKNEIEDILNVQNLQLKKLHEIVLQSIKEEDVLVSNLLHPPAEKSTRGQKVSDQVAKFGGSWTFIIAFSTLLLIWIAYNCLVPVSSRFDPYPFILMNLVLSSVAALQAPIIMMSQNRQEEKDRINAENDYMVNLKAELEVRSLHQKVDLLLEEQIKTLFEIQAKQVEMLKKLDDKLETLCAKQ</sequence>
<gene>
    <name evidence="2" type="ORF">E0F88_11300</name>
</gene>
<protein>
    <submittedName>
        <fullName evidence="2">DUF1003 domain-containing protein</fullName>
    </submittedName>
</protein>
<organism evidence="2 3">
    <name type="scientific">Dyadobacter psychrotolerans</name>
    <dbReference type="NCBI Taxonomy" id="2541721"/>
    <lineage>
        <taxon>Bacteria</taxon>
        <taxon>Pseudomonadati</taxon>
        <taxon>Bacteroidota</taxon>
        <taxon>Cytophagia</taxon>
        <taxon>Cytophagales</taxon>
        <taxon>Spirosomataceae</taxon>
        <taxon>Dyadobacter</taxon>
    </lineage>
</organism>
<evidence type="ECO:0000313" key="3">
    <source>
        <dbReference type="Proteomes" id="UP000294850"/>
    </source>
</evidence>